<dbReference type="InterPro" id="IPR000276">
    <property type="entry name" value="GPCR_Rhodpsn"/>
</dbReference>
<accession>A0A8J6EG39</accession>
<dbReference type="SUPFAM" id="SSF81321">
    <property type="entry name" value="Family A G protein-coupled receptor-like"/>
    <property type="match status" value="1"/>
</dbReference>
<dbReference type="InterPro" id="IPR017452">
    <property type="entry name" value="GPCR_Rhodpsn_7TM"/>
</dbReference>
<feature type="transmembrane region" description="Helical" evidence="11">
    <location>
        <begin position="66"/>
        <end position="94"/>
    </location>
</feature>
<dbReference type="Proteomes" id="UP000770717">
    <property type="component" value="Unassembled WGS sequence"/>
</dbReference>
<comment type="similarity">
    <text evidence="9">Belongs to the G-protein coupled receptor 1 family. Mas subfamily.</text>
</comment>
<dbReference type="Gene3D" id="1.20.1070.10">
    <property type="entry name" value="Rhodopsin 7-helix transmembrane proteins"/>
    <property type="match status" value="1"/>
</dbReference>
<dbReference type="PANTHER" id="PTHR11334">
    <property type="entry name" value="MAS-RELATED G-PROTEIN COUPLED RECEPTOR"/>
    <property type="match status" value="1"/>
</dbReference>
<evidence type="ECO:0000256" key="2">
    <source>
        <dbReference type="ARBA" id="ARBA00022475"/>
    </source>
</evidence>
<name>A0A8J6EG39_ELECQ</name>
<reference evidence="13" key="1">
    <citation type="thesis" date="2020" institute="ProQuest LLC" country="789 East Eisenhower Parkway, Ann Arbor, MI, USA">
        <title>Comparative Genomics and Chromosome Evolution.</title>
        <authorList>
            <person name="Mudd A.B."/>
        </authorList>
    </citation>
    <scope>NUCLEOTIDE SEQUENCE</scope>
    <source>
        <strain evidence="13">HN-11 Male</strain>
        <tissue evidence="13">Kidney and liver</tissue>
    </source>
</reference>
<keyword evidence="14" id="KW-1185">Reference proteome</keyword>
<dbReference type="PANTHER" id="PTHR11334:SF29">
    <property type="entry name" value="MAS-RELATED G-PROTEIN COUPLED RECEPTOR MEMBER X2"/>
    <property type="match status" value="1"/>
</dbReference>
<keyword evidence="3 10" id="KW-0812">Transmembrane</keyword>
<feature type="transmembrane region" description="Helical" evidence="11">
    <location>
        <begin position="27"/>
        <end position="54"/>
    </location>
</feature>
<dbReference type="PRINTS" id="PR00237">
    <property type="entry name" value="GPCRRHODOPSN"/>
</dbReference>
<sequence>MISGNTTISLLTETQYWNNDTILFKPVFNIMISPVTIVLTVLGMTGNGLVVWYLSFKIKRTTSSIYIFNLAVADAGFLLFSFALHIFALLFTVIPHLKTQYEDEQVITVIGILTLACLFGYNTSLCLLTIISIERCLSVLFPIWYHCNRPKYMSSIVCTLIWTISCILCGLEFAFCYDITYNRKGIVNESGKECKSVFIIICSFSFVIFIPSMLVSSFILLIKVRSSSFHRQFKKLYIVITVTVFFFLVFGMPMRVLLLVWYKHHSLPTFPVMDLFSLFCVINSSINPFVYFLVGRHGQDGKITLLSILQAVFRDDLNQLRRELKKPAEETVT</sequence>
<evidence type="ECO:0000256" key="10">
    <source>
        <dbReference type="RuleBase" id="RU000688"/>
    </source>
</evidence>
<keyword evidence="8 10" id="KW-0807">Transducer</keyword>
<evidence type="ECO:0000256" key="3">
    <source>
        <dbReference type="ARBA" id="ARBA00022692"/>
    </source>
</evidence>
<evidence type="ECO:0000256" key="11">
    <source>
        <dbReference type="SAM" id="Phobius"/>
    </source>
</evidence>
<dbReference type="InterPro" id="IPR026234">
    <property type="entry name" value="MRGPCRFAMILY"/>
</dbReference>
<feature type="transmembrane region" description="Helical" evidence="11">
    <location>
        <begin position="197"/>
        <end position="224"/>
    </location>
</feature>
<dbReference type="AlphaFoldDB" id="A0A8J6EG39"/>
<gene>
    <name evidence="13" type="ORF">GDO78_022478</name>
</gene>
<keyword evidence="4 11" id="KW-1133">Transmembrane helix</keyword>
<dbReference type="PRINTS" id="PR02108">
    <property type="entry name" value="MRGPCRFAMILY"/>
</dbReference>
<evidence type="ECO:0000256" key="1">
    <source>
        <dbReference type="ARBA" id="ARBA00004651"/>
    </source>
</evidence>
<dbReference type="FunFam" id="1.20.1070.10:FF:000193">
    <property type="entry name" value="Mas-related G-protein coupled receptor member E"/>
    <property type="match status" value="1"/>
</dbReference>
<dbReference type="GO" id="GO:0004930">
    <property type="term" value="F:G protein-coupled receptor activity"/>
    <property type="evidence" value="ECO:0007669"/>
    <property type="project" value="UniProtKB-KW"/>
</dbReference>
<keyword evidence="7 10" id="KW-0675">Receptor</keyword>
<evidence type="ECO:0000256" key="6">
    <source>
        <dbReference type="ARBA" id="ARBA00023136"/>
    </source>
</evidence>
<organism evidence="13 14">
    <name type="scientific">Eleutherodactylus coqui</name>
    <name type="common">Puerto Rican coqui</name>
    <dbReference type="NCBI Taxonomy" id="57060"/>
    <lineage>
        <taxon>Eukaryota</taxon>
        <taxon>Metazoa</taxon>
        <taxon>Chordata</taxon>
        <taxon>Craniata</taxon>
        <taxon>Vertebrata</taxon>
        <taxon>Euteleostomi</taxon>
        <taxon>Amphibia</taxon>
        <taxon>Batrachia</taxon>
        <taxon>Anura</taxon>
        <taxon>Neobatrachia</taxon>
        <taxon>Hyloidea</taxon>
        <taxon>Eleutherodactylidae</taxon>
        <taxon>Eleutherodactylinae</taxon>
        <taxon>Eleutherodactylus</taxon>
        <taxon>Eleutherodactylus</taxon>
    </lineage>
</organism>
<evidence type="ECO:0000256" key="7">
    <source>
        <dbReference type="ARBA" id="ARBA00023170"/>
    </source>
</evidence>
<dbReference type="GO" id="GO:0005886">
    <property type="term" value="C:plasma membrane"/>
    <property type="evidence" value="ECO:0007669"/>
    <property type="project" value="UniProtKB-SubCell"/>
</dbReference>
<evidence type="ECO:0000313" key="14">
    <source>
        <dbReference type="Proteomes" id="UP000770717"/>
    </source>
</evidence>
<feature type="domain" description="G-protein coupled receptors family 1 profile" evidence="12">
    <location>
        <begin position="46"/>
        <end position="291"/>
    </location>
</feature>
<evidence type="ECO:0000313" key="13">
    <source>
        <dbReference type="EMBL" id="KAG9468563.1"/>
    </source>
</evidence>
<evidence type="ECO:0000256" key="9">
    <source>
        <dbReference type="ARBA" id="ARBA00061394"/>
    </source>
</evidence>
<dbReference type="PROSITE" id="PS00237">
    <property type="entry name" value="G_PROTEIN_RECEP_F1_1"/>
    <property type="match status" value="1"/>
</dbReference>
<feature type="transmembrane region" description="Helical" evidence="11">
    <location>
        <begin position="236"/>
        <end position="263"/>
    </location>
</feature>
<feature type="transmembrane region" description="Helical" evidence="11">
    <location>
        <begin position="152"/>
        <end position="177"/>
    </location>
</feature>
<dbReference type="Pfam" id="PF00001">
    <property type="entry name" value="7tm_1"/>
    <property type="match status" value="1"/>
</dbReference>
<comment type="subcellular location">
    <subcellularLocation>
        <location evidence="1">Cell membrane</location>
        <topology evidence="1">Multi-pass membrane protein</topology>
    </subcellularLocation>
</comment>
<evidence type="ECO:0000256" key="4">
    <source>
        <dbReference type="ARBA" id="ARBA00022989"/>
    </source>
</evidence>
<feature type="transmembrane region" description="Helical" evidence="11">
    <location>
        <begin position="275"/>
        <end position="294"/>
    </location>
</feature>
<evidence type="ECO:0000259" key="12">
    <source>
        <dbReference type="PROSITE" id="PS50262"/>
    </source>
</evidence>
<keyword evidence="5 10" id="KW-0297">G-protein coupled receptor</keyword>
<dbReference type="PROSITE" id="PS50262">
    <property type="entry name" value="G_PROTEIN_RECEP_F1_2"/>
    <property type="match status" value="1"/>
</dbReference>
<proteinExistence type="inferred from homology"/>
<feature type="transmembrane region" description="Helical" evidence="11">
    <location>
        <begin position="106"/>
        <end position="131"/>
    </location>
</feature>
<keyword evidence="6 11" id="KW-0472">Membrane</keyword>
<keyword evidence="2" id="KW-1003">Cell membrane</keyword>
<dbReference type="EMBL" id="WNTK01000827">
    <property type="protein sequence ID" value="KAG9468563.1"/>
    <property type="molecule type" value="Genomic_DNA"/>
</dbReference>
<protein>
    <recommendedName>
        <fullName evidence="12">G-protein coupled receptors family 1 profile domain-containing protein</fullName>
    </recommendedName>
</protein>
<dbReference type="OrthoDB" id="6091802at2759"/>
<evidence type="ECO:0000256" key="5">
    <source>
        <dbReference type="ARBA" id="ARBA00023040"/>
    </source>
</evidence>
<comment type="caution">
    <text evidence="13">The sequence shown here is derived from an EMBL/GenBank/DDBJ whole genome shotgun (WGS) entry which is preliminary data.</text>
</comment>
<evidence type="ECO:0000256" key="8">
    <source>
        <dbReference type="ARBA" id="ARBA00023224"/>
    </source>
</evidence>